<keyword evidence="2" id="KW-1185">Reference proteome</keyword>
<gene>
    <name evidence="1" type="ORF">RHGRI_007800</name>
</gene>
<organism evidence="1 2">
    <name type="scientific">Rhododendron griersonianum</name>
    <dbReference type="NCBI Taxonomy" id="479676"/>
    <lineage>
        <taxon>Eukaryota</taxon>
        <taxon>Viridiplantae</taxon>
        <taxon>Streptophyta</taxon>
        <taxon>Embryophyta</taxon>
        <taxon>Tracheophyta</taxon>
        <taxon>Spermatophyta</taxon>
        <taxon>Magnoliopsida</taxon>
        <taxon>eudicotyledons</taxon>
        <taxon>Gunneridae</taxon>
        <taxon>Pentapetalae</taxon>
        <taxon>asterids</taxon>
        <taxon>Ericales</taxon>
        <taxon>Ericaceae</taxon>
        <taxon>Ericoideae</taxon>
        <taxon>Rhodoreae</taxon>
        <taxon>Rhododendron</taxon>
    </lineage>
</organism>
<evidence type="ECO:0000313" key="1">
    <source>
        <dbReference type="EMBL" id="KAG5557675.1"/>
    </source>
</evidence>
<comment type="caution">
    <text evidence="1">The sequence shown here is derived from an EMBL/GenBank/DDBJ whole genome shotgun (WGS) entry which is preliminary data.</text>
</comment>
<evidence type="ECO:0000313" key="2">
    <source>
        <dbReference type="Proteomes" id="UP000823749"/>
    </source>
</evidence>
<dbReference type="EMBL" id="JACTNZ010000003">
    <property type="protein sequence ID" value="KAG5557675.1"/>
    <property type="molecule type" value="Genomic_DNA"/>
</dbReference>
<name>A0AAV6KZ02_9ERIC</name>
<accession>A0AAV6KZ02</accession>
<sequence>MAGVYYSANKCTTEVVFDHSIDQTSEGRTFANESGDNDLVHVDGPNNPFHRRRLVDYILSRSLMASPPTSSRHRSAKGRILIVDPFSIRAIATST</sequence>
<dbReference type="AlphaFoldDB" id="A0AAV6KZ02"/>
<protein>
    <submittedName>
        <fullName evidence="1">Uncharacterized protein</fullName>
    </submittedName>
</protein>
<dbReference type="Proteomes" id="UP000823749">
    <property type="component" value="Chromosome 3"/>
</dbReference>
<reference evidence="1" key="1">
    <citation type="submission" date="2020-08" db="EMBL/GenBank/DDBJ databases">
        <title>Plant Genome Project.</title>
        <authorList>
            <person name="Zhang R.-G."/>
        </authorList>
    </citation>
    <scope>NUCLEOTIDE SEQUENCE</scope>
    <source>
        <strain evidence="1">WSP0</strain>
        <tissue evidence="1">Leaf</tissue>
    </source>
</reference>
<proteinExistence type="predicted"/>